<dbReference type="Pfam" id="PF01138">
    <property type="entry name" value="RNase_PH"/>
    <property type="match status" value="1"/>
</dbReference>
<dbReference type="Pfam" id="PF03725">
    <property type="entry name" value="RNase_PH_C"/>
    <property type="match status" value="1"/>
</dbReference>
<evidence type="ECO:0000256" key="2">
    <source>
        <dbReference type="ARBA" id="ARBA00004604"/>
    </source>
</evidence>
<keyword evidence="8" id="KW-0238">DNA-binding</keyword>
<evidence type="ECO:0000313" key="18">
    <source>
        <dbReference type="Proteomes" id="UP000230750"/>
    </source>
</evidence>
<evidence type="ECO:0000256" key="1">
    <source>
        <dbReference type="ARBA" id="ARBA00004496"/>
    </source>
</evidence>
<dbReference type="GO" id="GO:0003723">
    <property type="term" value="F:RNA binding"/>
    <property type="evidence" value="ECO:0007669"/>
    <property type="project" value="TreeGrafter"/>
</dbReference>
<evidence type="ECO:0000256" key="9">
    <source>
        <dbReference type="ARBA" id="ARBA00023242"/>
    </source>
</evidence>
<feature type="domain" description="Exoribonuclease phosphorolytic" evidence="16">
    <location>
        <begin position="128"/>
        <end position="189"/>
    </location>
</feature>
<dbReference type="GO" id="GO:0000176">
    <property type="term" value="C:nuclear exosome (RNase complex)"/>
    <property type="evidence" value="ECO:0007669"/>
    <property type="project" value="TreeGrafter"/>
</dbReference>
<evidence type="ECO:0000256" key="12">
    <source>
        <dbReference type="ARBA" id="ARBA00077932"/>
    </source>
</evidence>
<dbReference type="SUPFAM" id="SSF55666">
    <property type="entry name" value="Ribonuclease PH domain 2-like"/>
    <property type="match status" value="1"/>
</dbReference>
<dbReference type="EMBL" id="MRZV01000044">
    <property type="protein sequence ID" value="PIK60915.1"/>
    <property type="molecule type" value="Genomic_DNA"/>
</dbReference>
<dbReference type="InterPro" id="IPR020568">
    <property type="entry name" value="Ribosomal_Su5_D2-typ_SF"/>
</dbReference>
<dbReference type="SUPFAM" id="SSF54211">
    <property type="entry name" value="Ribosomal protein S5 domain 2-like"/>
    <property type="match status" value="1"/>
</dbReference>
<dbReference type="GO" id="GO:0071028">
    <property type="term" value="P:nuclear mRNA surveillance"/>
    <property type="evidence" value="ECO:0007669"/>
    <property type="project" value="TreeGrafter"/>
</dbReference>
<sequence length="213" mass="23060">MDESSIREITSERTLLSQPDGSSNYSQGDSTVMVGIYGPADIKQSKEQMDRATVEVIFKPKIGLAGVREKAMETMISNTCQAIVITTMHPRSSITIVVQVIQDAGSLLSCCINAVCMALMDAGISMKCLVAAVSCAITDEGAVIVDPTLKVTEDASAVLHFAFDSTEKHLVLSSTHGSCTTDQYMSCLKSCQDACDKLFEFYRTSAERRFSKT</sequence>
<dbReference type="GO" id="GO:0003677">
    <property type="term" value="F:DNA binding"/>
    <property type="evidence" value="ECO:0007669"/>
    <property type="project" value="UniProtKB-KW"/>
</dbReference>
<dbReference type="PANTHER" id="PTHR11953:SF1">
    <property type="entry name" value="EXOSOME COMPLEX COMPONENT RRP46"/>
    <property type="match status" value="1"/>
</dbReference>
<evidence type="ECO:0000256" key="5">
    <source>
        <dbReference type="ARBA" id="ARBA00022552"/>
    </source>
</evidence>
<keyword evidence="4" id="KW-0963">Cytoplasm</keyword>
<dbReference type="GO" id="GO:0005730">
    <property type="term" value="C:nucleolus"/>
    <property type="evidence" value="ECO:0007669"/>
    <property type="project" value="UniProtKB-SubCell"/>
</dbReference>
<evidence type="ECO:0000259" key="15">
    <source>
        <dbReference type="Pfam" id="PF01138"/>
    </source>
</evidence>
<evidence type="ECO:0000256" key="11">
    <source>
        <dbReference type="ARBA" id="ARBA00069877"/>
    </source>
</evidence>
<evidence type="ECO:0000256" key="3">
    <source>
        <dbReference type="ARBA" id="ARBA00006678"/>
    </source>
</evidence>
<proteinExistence type="inferred from homology"/>
<evidence type="ECO:0000256" key="7">
    <source>
        <dbReference type="ARBA" id="ARBA00022835"/>
    </source>
</evidence>
<gene>
    <name evidence="17" type="ORF">BSL78_02089</name>
</gene>
<evidence type="ECO:0000256" key="10">
    <source>
        <dbReference type="ARBA" id="ARBA00063400"/>
    </source>
</evidence>
<dbReference type="FunFam" id="3.30.230.70:FF:000012">
    <property type="entry name" value="exosome complex component RRP46"/>
    <property type="match status" value="1"/>
</dbReference>
<dbReference type="InterPro" id="IPR015847">
    <property type="entry name" value="ExoRNase_PH_dom2"/>
</dbReference>
<dbReference type="AlphaFoldDB" id="A0A2G8LL05"/>
<evidence type="ECO:0000259" key="16">
    <source>
        <dbReference type="Pfam" id="PF03725"/>
    </source>
</evidence>
<dbReference type="GO" id="GO:0071051">
    <property type="term" value="P:poly(A)-dependent snoRNA 3'-end processing"/>
    <property type="evidence" value="ECO:0007669"/>
    <property type="project" value="TreeGrafter"/>
</dbReference>
<dbReference type="InterPro" id="IPR001247">
    <property type="entry name" value="ExoRNase_PH_dom1"/>
</dbReference>
<keyword evidence="5" id="KW-0698">rRNA processing</keyword>
<comment type="subunit">
    <text evidence="10">Homodimer. Component of the RNA exosome core complex (Exo-9), composed of EXOSC1, EXOSC2, EXOSC3, EXOSC4, EXOSC5, EXOSC6, EXOSC7, EXOSC8 and EXOSC9; within the complex interacts with EXOSC3, EXOSC8, and EXOSC9. The catalytically inactive RNA exosome core complex (Exo-9) associates with the catalytic subunit EXOSC10/RRP6. Exo-9 may associate with DIS3 to form the nucleolar exosome complex, or DIS3L to form the cytoplasmic exosome complex. Exo-9 is formed by a hexameric base ring consisting of the heterodimers EXOSC4-EXOSC9, EXOSC5-EXOSC8 and EXOSC6-EXOSC7, and a cap ring consisting of EXOSC1, EXOSC2 and EXOSC3. The RNA exosome complex associates with cofactors C1D/RRP47, MPHOSPH6/MPP6 and MTREX/MTR4. Interacts with GTPBP1. Interacts with ZC3HAV1. Interacts with DDX17 only in the presence of ZC3HAV1 in an RNA-independent manner.</text>
</comment>
<keyword evidence="7" id="KW-0271">Exosome</keyword>
<evidence type="ECO:0000256" key="8">
    <source>
        <dbReference type="ARBA" id="ARBA00023125"/>
    </source>
</evidence>
<name>A0A2G8LL05_STIJA</name>
<feature type="compositionally biased region" description="Basic and acidic residues" evidence="14">
    <location>
        <begin position="1"/>
        <end position="11"/>
    </location>
</feature>
<dbReference type="Proteomes" id="UP000230750">
    <property type="component" value="Unassembled WGS sequence"/>
</dbReference>
<dbReference type="GO" id="GO:0016075">
    <property type="term" value="P:rRNA catabolic process"/>
    <property type="evidence" value="ECO:0007669"/>
    <property type="project" value="TreeGrafter"/>
</dbReference>
<evidence type="ECO:0000256" key="14">
    <source>
        <dbReference type="SAM" id="MobiDB-lite"/>
    </source>
</evidence>
<dbReference type="OrthoDB" id="27298at2759"/>
<dbReference type="InterPro" id="IPR027408">
    <property type="entry name" value="PNPase/RNase_PH_dom_sf"/>
</dbReference>
<comment type="similarity">
    <text evidence="3">Belongs to the RNase PH family.</text>
</comment>
<reference evidence="17 18" key="1">
    <citation type="journal article" date="2017" name="PLoS Biol.">
        <title>The sea cucumber genome provides insights into morphological evolution and visceral regeneration.</title>
        <authorList>
            <person name="Zhang X."/>
            <person name="Sun L."/>
            <person name="Yuan J."/>
            <person name="Sun Y."/>
            <person name="Gao Y."/>
            <person name="Zhang L."/>
            <person name="Li S."/>
            <person name="Dai H."/>
            <person name="Hamel J.F."/>
            <person name="Liu C."/>
            <person name="Yu Y."/>
            <person name="Liu S."/>
            <person name="Lin W."/>
            <person name="Guo K."/>
            <person name="Jin S."/>
            <person name="Xu P."/>
            <person name="Storey K.B."/>
            <person name="Huan P."/>
            <person name="Zhang T."/>
            <person name="Zhou Y."/>
            <person name="Zhang J."/>
            <person name="Lin C."/>
            <person name="Li X."/>
            <person name="Xing L."/>
            <person name="Huo D."/>
            <person name="Sun M."/>
            <person name="Wang L."/>
            <person name="Mercier A."/>
            <person name="Li F."/>
            <person name="Yang H."/>
            <person name="Xiang J."/>
        </authorList>
    </citation>
    <scope>NUCLEOTIDE SEQUENCE [LARGE SCALE GENOMIC DNA]</scope>
    <source>
        <strain evidence="17">Shaxun</strain>
        <tissue evidence="17">Muscle</tissue>
    </source>
</reference>
<keyword evidence="18" id="KW-1185">Reference proteome</keyword>
<dbReference type="InterPro" id="IPR050080">
    <property type="entry name" value="RNase_PH"/>
</dbReference>
<dbReference type="CDD" id="cd11372">
    <property type="entry name" value="RNase_PH_RRP46"/>
    <property type="match status" value="1"/>
</dbReference>
<organism evidence="17 18">
    <name type="scientific">Stichopus japonicus</name>
    <name type="common">Sea cucumber</name>
    <dbReference type="NCBI Taxonomy" id="307972"/>
    <lineage>
        <taxon>Eukaryota</taxon>
        <taxon>Metazoa</taxon>
        <taxon>Echinodermata</taxon>
        <taxon>Eleutherozoa</taxon>
        <taxon>Echinozoa</taxon>
        <taxon>Holothuroidea</taxon>
        <taxon>Aspidochirotacea</taxon>
        <taxon>Aspidochirotida</taxon>
        <taxon>Stichopodidae</taxon>
        <taxon>Apostichopus</taxon>
    </lineage>
</organism>
<dbReference type="GO" id="GO:0006364">
    <property type="term" value="P:rRNA processing"/>
    <property type="evidence" value="ECO:0007669"/>
    <property type="project" value="UniProtKB-KW"/>
</dbReference>
<evidence type="ECO:0000256" key="4">
    <source>
        <dbReference type="ARBA" id="ARBA00022490"/>
    </source>
</evidence>
<dbReference type="GO" id="GO:0034475">
    <property type="term" value="P:U4 snRNA 3'-end processing"/>
    <property type="evidence" value="ECO:0007669"/>
    <property type="project" value="TreeGrafter"/>
</dbReference>
<dbReference type="Gene3D" id="3.30.230.70">
    <property type="entry name" value="GHMP Kinase, N-terminal domain"/>
    <property type="match status" value="1"/>
</dbReference>
<protein>
    <recommendedName>
        <fullName evidence="11">Exosome complex component RRP46</fullName>
    </recommendedName>
    <alternativeName>
        <fullName evidence="13">Exosome component 5</fullName>
    </alternativeName>
    <alternativeName>
        <fullName evidence="12">Ribosomal RNA-processing protein 46</fullName>
    </alternativeName>
</protein>
<keyword evidence="9" id="KW-0539">Nucleus</keyword>
<feature type="region of interest" description="Disordered" evidence="14">
    <location>
        <begin position="1"/>
        <end position="30"/>
    </location>
</feature>
<dbReference type="STRING" id="307972.A0A2G8LL05"/>
<feature type="domain" description="Exoribonuclease phosphorolytic" evidence="15">
    <location>
        <begin position="6"/>
        <end position="124"/>
    </location>
</feature>
<comment type="caution">
    <text evidence="17">The sequence shown here is derived from an EMBL/GenBank/DDBJ whole genome shotgun (WGS) entry which is preliminary data.</text>
</comment>
<dbReference type="GO" id="GO:0000177">
    <property type="term" value="C:cytoplasmic exosome (RNase complex)"/>
    <property type="evidence" value="ECO:0007669"/>
    <property type="project" value="TreeGrafter"/>
</dbReference>
<accession>A0A2G8LL05</accession>
<evidence type="ECO:0000313" key="17">
    <source>
        <dbReference type="EMBL" id="PIK60915.1"/>
    </source>
</evidence>
<comment type="subcellular location">
    <subcellularLocation>
        <location evidence="1">Cytoplasm</location>
    </subcellularLocation>
    <subcellularLocation>
        <location evidence="2">Nucleus</location>
        <location evidence="2">Nucleolus</location>
    </subcellularLocation>
</comment>
<dbReference type="InterPro" id="IPR036345">
    <property type="entry name" value="ExoRNase_PH_dom2_sf"/>
</dbReference>
<evidence type="ECO:0000256" key="13">
    <source>
        <dbReference type="ARBA" id="ARBA00083630"/>
    </source>
</evidence>
<dbReference type="PANTHER" id="PTHR11953">
    <property type="entry name" value="EXOSOME COMPLEX COMPONENT"/>
    <property type="match status" value="1"/>
</dbReference>
<feature type="compositionally biased region" description="Polar residues" evidence="14">
    <location>
        <begin position="12"/>
        <end position="30"/>
    </location>
</feature>
<evidence type="ECO:0000256" key="6">
    <source>
        <dbReference type="ARBA" id="ARBA00022553"/>
    </source>
</evidence>
<keyword evidence="6" id="KW-0597">Phosphoprotein</keyword>